<dbReference type="NCBIfam" id="NF009807">
    <property type="entry name" value="PRK13291.1"/>
    <property type="match status" value="1"/>
</dbReference>
<evidence type="ECO:0000313" key="3">
    <source>
        <dbReference type="Proteomes" id="UP000229433"/>
    </source>
</evidence>
<reference evidence="2 3" key="1">
    <citation type="submission" date="2017-08" db="EMBL/GenBank/DDBJ databases">
        <title>The whole genome shortgun sequences of strain Leeuwenhoekiella nanhaiensis G18 from the South China Sea.</title>
        <authorList>
            <person name="Liu Q."/>
        </authorList>
    </citation>
    <scope>NUCLEOTIDE SEQUENCE [LARGE SCALE GENOMIC DNA]</scope>
    <source>
        <strain evidence="2 3">G18</strain>
    </source>
</reference>
<dbReference type="Proteomes" id="UP000229433">
    <property type="component" value="Unassembled WGS sequence"/>
</dbReference>
<dbReference type="InterPro" id="IPR024775">
    <property type="entry name" value="DinB-like"/>
</dbReference>
<name>A0A2G1VVW4_9FLAO</name>
<dbReference type="OrthoDB" id="9796039at2"/>
<feature type="domain" description="DinB-like" evidence="1">
    <location>
        <begin position="34"/>
        <end position="169"/>
    </location>
</feature>
<keyword evidence="3" id="KW-1185">Reference proteome</keyword>
<sequence length="175" mass="20314">MSDIEHLKYPIGKFQKPEVITSSHLNRWIATMEEFPQLVAQQLDGVSTSDYDKTYRPGGWSVLQLVHHCADSHMNAFIRFKLSLTEESPVIRPYLEDRWALLPDVVSIDAEVSLQLLKALHKRWATLLQSLQSDDLAREYIHPEHGKRFSLAEATGMYDWHCRHHLEHMKIALKS</sequence>
<dbReference type="InterPro" id="IPR034660">
    <property type="entry name" value="DinB/YfiT-like"/>
</dbReference>
<comment type="caution">
    <text evidence="2">The sequence shown here is derived from an EMBL/GenBank/DDBJ whole genome shotgun (WGS) entry which is preliminary data.</text>
</comment>
<accession>A0A2G1VVW4</accession>
<dbReference type="GO" id="GO:0016787">
    <property type="term" value="F:hydrolase activity"/>
    <property type="evidence" value="ECO:0007669"/>
    <property type="project" value="UniProtKB-KW"/>
</dbReference>
<gene>
    <name evidence="2" type="ORF">CJ305_01470</name>
</gene>
<dbReference type="AlphaFoldDB" id="A0A2G1VVW4"/>
<dbReference type="RefSeq" id="WP_099644462.1">
    <property type="nucleotide sequence ID" value="NZ_KZ319287.1"/>
</dbReference>
<dbReference type="Pfam" id="PF12867">
    <property type="entry name" value="DinB_2"/>
    <property type="match status" value="1"/>
</dbReference>
<proteinExistence type="predicted"/>
<protein>
    <submittedName>
        <fullName evidence="2">Metal-dependent hydrolase</fullName>
    </submittedName>
</protein>
<dbReference type="EMBL" id="NQXA01000001">
    <property type="protein sequence ID" value="PHQ30923.1"/>
    <property type="molecule type" value="Genomic_DNA"/>
</dbReference>
<evidence type="ECO:0000259" key="1">
    <source>
        <dbReference type="Pfam" id="PF12867"/>
    </source>
</evidence>
<organism evidence="2 3">
    <name type="scientific">Leeuwenhoekiella nanhaiensis</name>
    <dbReference type="NCBI Taxonomy" id="1655491"/>
    <lineage>
        <taxon>Bacteria</taxon>
        <taxon>Pseudomonadati</taxon>
        <taxon>Bacteroidota</taxon>
        <taxon>Flavobacteriia</taxon>
        <taxon>Flavobacteriales</taxon>
        <taxon>Flavobacteriaceae</taxon>
        <taxon>Leeuwenhoekiella</taxon>
    </lineage>
</organism>
<dbReference type="Gene3D" id="1.20.120.450">
    <property type="entry name" value="dinb family like domain"/>
    <property type="match status" value="1"/>
</dbReference>
<evidence type="ECO:0000313" key="2">
    <source>
        <dbReference type="EMBL" id="PHQ30923.1"/>
    </source>
</evidence>
<keyword evidence="2" id="KW-0378">Hydrolase</keyword>
<dbReference type="SUPFAM" id="SSF109854">
    <property type="entry name" value="DinB/YfiT-like putative metalloenzymes"/>
    <property type="match status" value="1"/>
</dbReference>